<dbReference type="EMBL" id="JALNTZ010000005">
    <property type="protein sequence ID" value="KAJ3652356.1"/>
    <property type="molecule type" value="Genomic_DNA"/>
</dbReference>
<dbReference type="Gene3D" id="3.80.10.10">
    <property type="entry name" value="Ribonuclease Inhibitor"/>
    <property type="match status" value="3"/>
</dbReference>
<dbReference type="SMART" id="SM00365">
    <property type="entry name" value="LRR_SD22"/>
    <property type="match status" value="3"/>
</dbReference>
<organism evidence="4 5">
    <name type="scientific">Zophobas morio</name>
    <dbReference type="NCBI Taxonomy" id="2755281"/>
    <lineage>
        <taxon>Eukaryota</taxon>
        <taxon>Metazoa</taxon>
        <taxon>Ecdysozoa</taxon>
        <taxon>Arthropoda</taxon>
        <taxon>Hexapoda</taxon>
        <taxon>Insecta</taxon>
        <taxon>Pterygota</taxon>
        <taxon>Neoptera</taxon>
        <taxon>Endopterygota</taxon>
        <taxon>Coleoptera</taxon>
        <taxon>Polyphaga</taxon>
        <taxon>Cucujiformia</taxon>
        <taxon>Tenebrionidae</taxon>
        <taxon>Zophobas</taxon>
    </lineage>
</organism>
<dbReference type="InterPro" id="IPR001611">
    <property type="entry name" value="Leu-rich_rpt"/>
</dbReference>
<keyword evidence="3" id="KW-1133">Transmembrane helix</keyword>
<dbReference type="Pfam" id="PF13516">
    <property type="entry name" value="LRR_6"/>
    <property type="match status" value="1"/>
</dbReference>
<dbReference type="Pfam" id="PF13855">
    <property type="entry name" value="LRR_8"/>
    <property type="match status" value="1"/>
</dbReference>
<accession>A0AA38MDS7</accession>
<keyword evidence="2" id="KW-0677">Repeat</keyword>
<dbReference type="SMART" id="SM00369">
    <property type="entry name" value="LRR_TYP"/>
    <property type="match status" value="5"/>
</dbReference>
<evidence type="ECO:0000313" key="4">
    <source>
        <dbReference type="EMBL" id="KAJ3652356.1"/>
    </source>
</evidence>
<evidence type="ECO:0000256" key="2">
    <source>
        <dbReference type="ARBA" id="ARBA00022737"/>
    </source>
</evidence>
<dbReference type="SUPFAM" id="SSF52058">
    <property type="entry name" value="L domain-like"/>
    <property type="match status" value="1"/>
</dbReference>
<dbReference type="AlphaFoldDB" id="A0AA38MDS7"/>
<dbReference type="PANTHER" id="PTHR24366:SF96">
    <property type="entry name" value="LEUCINE RICH REPEAT CONTAINING 53"/>
    <property type="match status" value="1"/>
</dbReference>
<feature type="transmembrane region" description="Helical" evidence="3">
    <location>
        <begin position="360"/>
        <end position="383"/>
    </location>
</feature>
<keyword evidence="3" id="KW-0472">Membrane</keyword>
<evidence type="ECO:0000256" key="1">
    <source>
        <dbReference type="ARBA" id="ARBA00022614"/>
    </source>
</evidence>
<dbReference type="PROSITE" id="PS51450">
    <property type="entry name" value="LRR"/>
    <property type="match status" value="3"/>
</dbReference>
<dbReference type="Proteomes" id="UP001168821">
    <property type="component" value="Unassembled WGS sequence"/>
</dbReference>
<proteinExistence type="predicted"/>
<gene>
    <name evidence="4" type="ORF">Zmor_018330</name>
</gene>
<dbReference type="InterPro" id="IPR032675">
    <property type="entry name" value="LRR_dom_sf"/>
</dbReference>
<comment type="caution">
    <text evidence="4">The sequence shown here is derived from an EMBL/GenBank/DDBJ whole genome shotgun (WGS) entry which is preliminary data.</text>
</comment>
<evidence type="ECO:0000313" key="5">
    <source>
        <dbReference type="Proteomes" id="UP001168821"/>
    </source>
</evidence>
<dbReference type="PRINTS" id="PR00019">
    <property type="entry name" value="LEURICHRPT"/>
</dbReference>
<sequence>MSNLTLKLLDLSFCQISEVDFAFLPQAEEINLSGNEIFSLKNFPSLDTLTLNLNNNCLEEVNGSFPQISKLYLSHNKFQVLNKTTFGTPGLILVFEVGYNSLPNFDNDFFHDFTSLEILKLQYNKITEVSPLLFRYLTNLIVLDLSGNQIRSLQYGVFDNLESLESLNISGNKLVELHQNTFHSLSKLTNLHFDSNQISSLNPYDFRSHFPNLTEVSLDKNPWICSHLVKIDMVFKSLKIRILGGNSYEVENFRGIPCSSSKNYNTSLNGTDAISFADVEKNMQKAINKGIENSKIDLFFNENFENSNFIQFFKKNYVRSGFFKYFNGVKIASPKEDANGTKAEEFTALEETSDQSYKGIFVISVVTQIVMLSLLVIIVYLMFTFVKKYRYFEAQQTVSEMELC</sequence>
<keyword evidence="1" id="KW-0433">Leucine-rich repeat</keyword>
<keyword evidence="3" id="KW-0812">Transmembrane</keyword>
<evidence type="ECO:0000256" key="3">
    <source>
        <dbReference type="SAM" id="Phobius"/>
    </source>
</evidence>
<name>A0AA38MDS7_9CUCU</name>
<protein>
    <submittedName>
        <fullName evidence="4">Uncharacterized protein</fullName>
    </submittedName>
</protein>
<dbReference type="InterPro" id="IPR003591">
    <property type="entry name" value="Leu-rich_rpt_typical-subtyp"/>
</dbReference>
<keyword evidence="5" id="KW-1185">Reference proteome</keyword>
<dbReference type="PANTHER" id="PTHR24366">
    <property type="entry name" value="IG(IMMUNOGLOBULIN) AND LRR(LEUCINE RICH REPEAT) DOMAINS"/>
    <property type="match status" value="1"/>
</dbReference>
<reference evidence="4" key="1">
    <citation type="journal article" date="2023" name="G3 (Bethesda)">
        <title>Whole genome assemblies of Zophobas morio and Tenebrio molitor.</title>
        <authorList>
            <person name="Kaur S."/>
            <person name="Stinson S.A."/>
            <person name="diCenzo G.C."/>
        </authorList>
    </citation>
    <scope>NUCLEOTIDE SEQUENCE</scope>
    <source>
        <strain evidence="4">QUZm001</strain>
    </source>
</reference>